<dbReference type="Proteomes" id="UP000247498">
    <property type="component" value="Unassembled WGS sequence"/>
</dbReference>
<evidence type="ECO:0000256" key="1">
    <source>
        <dbReference type="SAM" id="MobiDB-lite"/>
    </source>
</evidence>
<gene>
    <name evidence="3" type="ORF">Rsub_10171</name>
</gene>
<dbReference type="InterPro" id="IPR010539">
    <property type="entry name" value="BaxI_1-like"/>
</dbReference>
<protein>
    <submittedName>
        <fullName evidence="3">Uncharacterized protein</fullName>
    </submittedName>
</protein>
<evidence type="ECO:0000313" key="4">
    <source>
        <dbReference type="Proteomes" id="UP000247498"/>
    </source>
</evidence>
<keyword evidence="4" id="KW-1185">Reference proteome</keyword>
<reference evidence="3 4" key="1">
    <citation type="journal article" date="2018" name="Sci. Rep.">
        <title>Raphidocelis subcapitata (=Pseudokirchneriella subcapitata) provides an insight into genome evolution and environmental adaptations in the Sphaeropleales.</title>
        <authorList>
            <person name="Suzuki S."/>
            <person name="Yamaguchi H."/>
            <person name="Nakajima N."/>
            <person name="Kawachi M."/>
        </authorList>
    </citation>
    <scope>NUCLEOTIDE SEQUENCE [LARGE SCALE GENOMIC DNA]</scope>
    <source>
        <strain evidence="3 4">NIES-35</strain>
    </source>
</reference>
<feature type="region of interest" description="Disordered" evidence="1">
    <location>
        <begin position="1"/>
        <end position="34"/>
    </location>
</feature>
<evidence type="ECO:0000313" key="3">
    <source>
        <dbReference type="EMBL" id="GBF97570.1"/>
    </source>
</evidence>
<dbReference type="Pfam" id="PF12811">
    <property type="entry name" value="BaxI_1"/>
    <property type="match status" value="1"/>
</dbReference>
<organism evidence="3 4">
    <name type="scientific">Raphidocelis subcapitata</name>
    <dbReference type="NCBI Taxonomy" id="307507"/>
    <lineage>
        <taxon>Eukaryota</taxon>
        <taxon>Viridiplantae</taxon>
        <taxon>Chlorophyta</taxon>
        <taxon>core chlorophytes</taxon>
        <taxon>Chlorophyceae</taxon>
        <taxon>CS clade</taxon>
        <taxon>Sphaeropleales</taxon>
        <taxon>Selenastraceae</taxon>
        <taxon>Raphidocelis</taxon>
    </lineage>
</organism>
<evidence type="ECO:0000256" key="2">
    <source>
        <dbReference type="SAM" id="Phobius"/>
    </source>
</evidence>
<feature type="compositionally biased region" description="Low complexity" evidence="1">
    <location>
        <begin position="1"/>
        <end position="16"/>
    </location>
</feature>
<feature type="transmembrane region" description="Helical" evidence="2">
    <location>
        <begin position="52"/>
        <end position="73"/>
    </location>
</feature>
<keyword evidence="2" id="KW-0812">Transmembrane</keyword>
<dbReference type="EMBL" id="BDRX01000102">
    <property type="protein sequence ID" value="GBF97570.1"/>
    <property type="molecule type" value="Genomic_DNA"/>
</dbReference>
<dbReference type="AlphaFoldDB" id="A0A2V0PI46"/>
<keyword evidence="2" id="KW-1133">Transmembrane helix</keyword>
<accession>A0A2V0PI46</accession>
<comment type="caution">
    <text evidence="3">The sequence shown here is derived from an EMBL/GenBank/DDBJ whole genome shotgun (WGS) entry which is preliminary data.</text>
</comment>
<sequence>MRALAQSQQRALAPARFQRRPRLRPGLPLPPKQAAYSKSVPRKLEWHFAQSTLFTLVWMFTSILSLLMQLAGIGGRSD</sequence>
<keyword evidence="2" id="KW-0472">Membrane</keyword>
<proteinExistence type="predicted"/>
<dbReference type="InParanoid" id="A0A2V0PI46"/>
<name>A0A2V0PI46_9CHLO</name>